<feature type="domain" description="Reverse transcriptase Ty1/copia-type" evidence="1">
    <location>
        <begin position="53"/>
        <end position="133"/>
    </location>
</feature>
<dbReference type="Proteomes" id="UP000596660">
    <property type="component" value="Unplaced"/>
</dbReference>
<dbReference type="Gramene" id="AUR62040962-RA">
    <property type="protein sequence ID" value="AUR62040962-RA:cds"/>
    <property type="gene ID" value="AUR62040962"/>
</dbReference>
<sequence>MCSKESDFEISREILDEFVCVANEAVDVAGIVVKKLFVKPQSIQTFDKCDKGQESLEKLVGFKNKKDGEKIVKRKAILVVKGCNQKKGIDFDEIFSPVVKMTSIRTVLALAVSLDLELEQLDVKSAFLHGAVELKEEGKKWWLCRWWMGAATGIVEGR</sequence>
<protein>
    <recommendedName>
        <fullName evidence="1">Reverse transcriptase Ty1/copia-type domain-containing protein</fullName>
    </recommendedName>
</protein>
<evidence type="ECO:0000313" key="3">
    <source>
        <dbReference type="Proteomes" id="UP000596660"/>
    </source>
</evidence>
<accession>A0A803N5T9</accession>
<evidence type="ECO:0000259" key="1">
    <source>
        <dbReference type="Pfam" id="PF07727"/>
    </source>
</evidence>
<reference evidence="2" key="2">
    <citation type="submission" date="2021-03" db="UniProtKB">
        <authorList>
            <consortium name="EnsemblPlants"/>
        </authorList>
    </citation>
    <scope>IDENTIFICATION</scope>
</reference>
<reference evidence="2" key="1">
    <citation type="journal article" date="2017" name="Nature">
        <title>The genome of Chenopodium quinoa.</title>
        <authorList>
            <person name="Jarvis D.E."/>
            <person name="Ho Y.S."/>
            <person name="Lightfoot D.J."/>
            <person name="Schmoeckel S.M."/>
            <person name="Li B."/>
            <person name="Borm T.J.A."/>
            <person name="Ohyanagi H."/>
            <person name="Mineta K."/>
            <person name="Michell C.T."/>
            <person name="Saber N."/>
            <person name="Kharbatia N.M."/>
            <person name="Rupper R.R."/>
            <person name="Sharp A.R."/>
            <person name="Dally N."/>
            <person name="Boughton B.A."/>
            <person name="Woo Y.H."/>
            <person name="Gao G."/>
            <person name="Schijlen E.G.W.M."/>
            <person name="Guo X."/>
            <person name="Momin A.A."/>
            <person name="Negrao S."/>
            <person name="Al-Babili S."/>
            <person name="Gehring C."/>
            <person name="Roessner U."/>
            <person name="Jung C."/>
            <person name="Murphy K."/>
            <person name="Arold S.T."/>
            <person name="Gojobori T."/>
            <person name="van der Linden C.G."/>
            <person name="van Loo E.N."/>
            <person name="Jellen E.N."/>
            <person name="Maughan P.J."/>
            <person name="Tester M."/>
        </authorList>
    </citation>
    <scope>NUCLEOTIDE SEQUENCE [LARGE SCALE GENOMIC DNA]</scope>
    <source>
        <strain evidence="2">cv. PI 614886</strain>
    </source>
</reference>
<dbReference type="InterPro" id="IPR013103">
    <property type="entry name" value="RVT_2"/>
</dbReference>
<proteinExistence type="predicted"/>
<evidence type="ECO:0000313" key="2">
    <source>
        <dbReference type="EnsemblPlants" id="AUR62040962-RA:cds"/>
    </source>
</evidence>
<dbReference type="Pfam" id="PF07727">
    <property type="entry name" value="RVT_2"/>
    <property type="match status" value="1"/>
</dbReference>
<name>A0A803N5T9_CHEQI</name>
<organism evidence="2 3">
    <name type="scientific">Chenopodium quinoa</name>
    <name type="common">Quinoa</name>
    <dbReference type="NCBI Taxonomy" id="63459"/>
    <lineage>
        <taxon>Eukaryota</taxon>
        <taxon>Viridiplantae</taxon>
        <taxon>Streptophyta</taxon>
        <taxon>Embryophyta</taxon>
        <taxon>Tracheophyta</taxon>
        <taxon>Spermatophyta</taxon>
        <taxon>Magnoliopsida</taxon>
        <taxon>eudicotyledons</taxon>
        <taxon>Gunneridae</taxon>
        <taxon>Pentapetalae</taxon>
        <taxon>Caryophyllales</taxon>
        <taxon>Chenopodiaceae</taxon>
        <taxon>Chenopodioideae</taxon>
        <taxon>Atripliceae</taxon>
        <taxon>Chenopodium</taxon>
    </lineage>
</organism>
<keyword evidence="3" id="KW-1185">Reference proteome</keyword>
<dbReference type="AlphaFoldDB" id="A0A803N5T9"/>
<dbReference type="EnsemblPlants" id="AUR62040962-RA">
    <property type="protein sequence ID" value="AUR62040962-RA:cds"/>
    <property type="gene ID" value="AUR62040962"/>
</dbReference>